<dbReference type="SMART" id="SM01349">
    <property type="entry name" value="TOG"/>
    <property type="match status" value="2"/>
</dbReference>
<keyword evidence="2" id="KW-0963">Cytoplasm</keyword>
<feature type="coiled-coil region" evidence="4">
    <location>
        <begin position="657"/>
        <end position="698"/>
    </location>
</feature>
<feature type="compositionally biased region" description="Low complexity" evidence="5">
    <location>
        <begin position="507"/>
        <end position="520"/>
    </location>
</feature>
<comment type="subcellular location">
    <subcellularLocation>
        <location evidence="1">Cytoplasm</location>
        <location evidence="1">Cytoskeleton</location>
        <location evidence="1">Microtubule organizing center</location>
        <location evidence="1">Spindle pole body</location>
    </subcellularLocation>
</comment>
<dbReference type="FunFam" id="1.25.10.10:FF:000019">
    <property type="entry name" value="Cytoskeleton-associated protein 5"/>
    <property type="match status" value="1"/>
</dbReference>
<keyword evidence="4" id="KW-0175">Coiled coil</keyword>
<evidence type="ECO:0000313" key="8">
    <source>
        <dbReference type="Proteomes" id="UP000015464"/>
    </source>
</evidence>
<dbReference type="InterPro" id="IPR016024">
    <property type="entry name" value="ARM-type_fold"/>
</dbReference>
<protein>
    <submittedName>
        <fullName evidence="7">TOG Alp14</fullName>
    </submittedName>
</protein>
<evidence type="ECO:0000256" key="2">
    <source>
        <dbReference type="ARBA" id="ARBA00022490"/>
    </source>
</evidence>
<dbReference type="GO" id="GO:1990498">
    <property type="term" value="C:mitotic spindle microtubule"/>
    <property type="evidence" value="ECO:0007669"/>
    <property type="project" value="EnsemblFungi"/>
</dbReference>
<feature type="domain" description="TOG" evidence="6">
    <location>
        <begin position="275"/>
        <end position="508"/>
    </location>
</feature>
<feature type="compositionally biased region" description="Low complexity" evidence="5">
    <location>
        <begin position="532"/>
        <end position="552"/>
    </location>
</feature>
<dbReference type="OMA" id="HNFGCKI"/>
<evidence type="ECO:0000256" key="1">
    <source>
        <dbReference type="ARBA" id="ARBA00004317"/>
    </source>
</evidence>
<dbReference type="eggNOG" id="KOG1820">
    <property type="taxonomic scope" value="Eukaryota"/>
</dbReference>
<dbReference type="GO" id="GO:0070850">
    <property type="term" value="C:TACC/TOG complex"/>
    <property type="evidence" value="ECO:0007669"/>
    <property type="project" value="EnsemblFungi"/>
</dbReference>
<dbReference type="InterPro" id="IPR011989">
    <property type="entry name" value="ARM-like"/>
</dbReference>
<feature type="domain" description="TOG" evidence="6">
    <location>
        <begin position="1"/>
        <end position="234"/>
    </location>
</feature>
<dbReference type="GO" id="GO:0051315">
    <property type="term" value="P:attachment of mitotic spindle microtubules to kinetochore"/>
    <property type="evidence" value="ECO:0007669"/>
    <property type="project" value="UniProtKB-ARBA"/>
</dbReference>
<dbReference type="GO" id="GO:0051010">
    <property type="term" value="F:microtubule plus-end binding"/>
    <property type="evidence" value="ECO:0007669"/>
    <property type="project" value="InterPro"/>
</dbReference>
<dbReference type="OrthoDB" id="205662at2759"/>
<organism evidence="7 8">
    <name type="scientific">Schizosaccharomyces cryophilus (strain OY26 / ATCC MYA-4695 / CBS 11777 / NBRC 106824 / NRRL Y48691)</name>
    <name type="common">Fission yeast</name>
    <dbReference type="NCBI Taxonomy" id="653667"/>
    <lineage>
        <taxon>Eukaryota</taxon>
        <taxon>Fungi</taxon>
        <taxon>Dikarya</taxon>
        <taxon>Ascomycota</taxon>
        <taxon>Taphrinomycotina</taxon>
        <taxon>Schizosaccharomycetes</taxon>
        <taxon>Schizosaccharomycetales</taxon>
        <taxon>Schizosaccharomycetaceae</taxon>
        <taxon>Schizosaccharomyces</taxon>
    </lineage>
</organism>
<dbReference type="SUPFAM" id="SSF48371">
    <property type="entry name" value="ARM repeat"/>
    <property type="match status" value="1"/>
</dbReference>
<evidence type="ECO:0000259" key="6">
    <source>
        <dbReference type="SMART" id="SM01349"/>
    </source>
</evidence>
<feature type="region of interest" description="Disordered" evidence="5">
    <location>
        <begin position="244"/>
        <end position="272"/>
    </location>
</feature>
<dbReference type="GO" id="GO:0090307">
    <property type="term" value="P:mitotic spindle assembly"/>
    <property type="evidence" value="ECO:0007669"/>
    <property type="project" value="EnsemblFungi"/>
</dbReference>
<dbReference type="Pfam" id="PF21041">
    <property type="entry name" value="XMAP215_CLASP_TOG"/>
    <property type="match status" value="2"/>
</dbReference>
<dbReference type="GO" id="GO:0005634">
    <property type="term" value="C:nucleus"/>
    <property type="evidence" value="ECO:0007669"/>
    <property type="project" value="EnsemblFungi"/>
</dbReference>
<dbReference type="GO" id="GO:0061863">
    <property type="term" value="F:microtubule plus end polymerase"/>
    <property type="evidence" value="ECO:0007669"/>
    <property type="project" value="EnsemblFungi"/>
</dbReference>
<reference evidence="7 8" key="1">
    <citation type="journal article" date="2011" name="Science">
        <title>Comparative functional genomics of the fission yeasts.</title>
        <authorList>
            <person name="Rhind N."/>
            <person name="Chen Z."/>
            <person name="Yassour M."/>
            <person name="Thompson D.A."/>
            <person name="Haas B.J."/>
            <person name="Habib N."/>
            <person name="Wapinski I."/>
            <person name="Roy S."/>
            <person name="Lin M.F."/>
            <person name="Heiman D.I."/>
            <person name="Young S.K."/>
            <person name="Furuya K."/>
            <person name="Guo Y."/>
            <person name="Pidoux A."/>
            <person name="Chen H.M."/>
            <person name="Robbertse B."/>
            <person name="Goldberg J.M."/>
            <person name="Aoki K."/>
            <person name="Bayne E.H."/>
            <person name="Berlin A.M."/>
            <person name="Desjardins C.A."/>
            <person name="Dobbs E."/>
            <person name="Dukaj L."/>
            <person name="Fan L."/>
            <person name="FitzGerald M.G."/>
            <person name="French C."/>
            <person name="Gujja S."/>
            <person name="Hansen K."/>
            <person name="Keifenheim D."/>
            <person name="Levin J.Z."/>
            <person name="Mosher R.A."/>
            <person name="Mueller C.A."/>
            <person name="Pfiffner J."/>
            <person name="Priest M."/>
            <person name="Russ C."/>
            <person name="Smialowska A."/>
            <person name="Swoboda P."/>
            <person name="Sykes S.M."/>
            <person name="Vaughn M."/>
            <person name="Vengrova S."/>
            <person name="Yoder R."/>
            <person name="Zeng Q."/>
            <person name="Allshire R."/>
            <person name="Baulcombe D."/>
            <person name="Birren B.W."/>
            <person name="Brown W."/>
            <person name="Ekwall K."/>
            <person name="Kellis M."/>
            <person name="Leatherwood J."/>
            <person name="Levin H."/>
            <person name="Margalit H."/>
            <person name="Martienssen R."/>
            <person name="Nieduszynski C.A."/>
            <person name="Spatafora J.W."/>
            <person name="Friedman N."/>
            <person name="Dalgaard J.Z."/>
            <person name="Baumann P."/>
            <person name="Niki H."/>
            <person name="Regev A."/>
            <person name="Nusbaum C."/>
        </authorList>
    </citation>
    <scope>NUCLEOTIDE SEQUENCE [LARGE SCALE GENOMIC DNA]</scope>
    <source>
        <strain evidence="8">OY26 / ATCC MYA-4695 / CBS 11777 / NBRC 106824 / NRRL Y48691</strain>
    </source>
</reference>
<dbReference type="AlphaFoldDB" id="S9VU81"/>
<dbReference type="GO" id="GO:0140210">
    <property type="term" value="P:protein transport along microtubule to kinetochore"/>
    <property type="evidence" value="ECO:0007669"/>
    <property type="project" value="EnsemblFungi"/>
</dbReference>
<keyword evidence="8" id="KW-1185">Reference proteome</keyword>
<name>S9VU81_SCHCR</name>
<accession>S9VU81</accession>
<proteinExistence type="predicted"/>
<feature type="region of interest" description="Disordered" evidence="5">
    <location>
        <begin position="507"/>
        <end position="561"/>
    </location>
</feature>
<dbReference type="GO" id="GO:0030951">
    <property type="term" value="P:establishment or maintenance of microtubule cytoskeleton polarity"/>
    <property type="evidence" value="ECO:0007669"/>
    <property type="project" value="InterPro"/>
</dbReference>
<evidence type="ECO:0000256" key="5">
    <source>
        <dbReference type="SAM" id="MobiDB-lite"/>
    </source>
</evidence>
<sequence length="813" mass="89737">MSQDQEEDYTKLPLETRITHKVWKARLGAYEELNKSFSLSGSPTDPCFDLWARQPDLWRSVLADSNVAAQGAGVTAFVSFCKFSDPSYIVKCRELASAAISEKCLTSRASTKSDAVEALMLMIEVDAAGPVIDALLPSLSARSPKVITANVSAIADLVEQFGTKIVPPKPIVAQLKSLFGHADKNVRQETFRLTVHLYRWIGEPLKASIFGDLKPVQVKELEALFSKLPTDPPKQLRLLRSQIPEQTEATDESEKEDDHGIQEEPNLQEEEDEFDLIEEVDVIPKIDSNLESVMSSTKWKERKEALDALIPILSQPKIKDGEFFGLVTLLSKAIVKDANVMVVMNAANCITALAKGLRSNYSKYAITSIQALLERSKEKKQNVVETLSSAMDAACETIPFDEIAEPISAFSNNKNPQIKIACFNLQTRCFRKVLQYPSKFSIEVCAKSCVPGVSDTFEPVRSAAAEALGTLMKLVGERPLAVYLDSLDEIRKSKITSFFESATVKAVAPPKTKPAPTASAKKPDTKSVVTTKPRLSKNPPLPPSSTSTASISPKKKANTEKLSLNVEKTNAFENGPLMPRPTTRPVARGLSRNSPLLNKSPGLKSTSPLPAGTISQTVQGIKNMELDDAAHQPSKLSKTSSNYLELKTNHNGSVDEIASLNEENEELKILLSRERDEKTRLQRELTEVRKELNMIRDMQPSSPLNDRRSAFLRRANSEMLDTSAGPSNRIDLLQSPLGRARPLSSTGFNQHSPSAFSKSANNLSFQTDPPKQPFSPRSNLTSDWSKAIDLTTRLKQKITEMKQTDIRHQGMIH</sequence>
<dbReference type="STRING" id="653667.S9VU81"/>
<dbReference type="RefSeq" id="XP_013025082.1">
    <property type="nucleotide sequence ID" value="XM_013169628.1"/>
</dbReference>
<dbReference type="GO" id="GO:0000940">
    <property type="term" value="C:outer kinetochore"/>
    <property type="evidence" value="ECO:0007669"/>
    <property type="project" value="EnsemblFungi"/>
</dbReference>
<dbReference type="InterPro" id="IPR034085">
    <property type="entry name" value="TOG"/>
</dbReference>
<dbReference type="GO" id="GO:0099070">
    <property type="term" value="C:static microtubule bundle"/>
    <property type="evidence" value="ECO:0007669"/>
    <property type="project" value="EnsemblFungi"/>
</dbReference>
<dbReference type="GO" id="GO:0000022">
    <property type="term" value="P:mitotic spindle elongation"/>
    <property type="evidence" value="ECO:0007669"/>
    <property type="project" value="EnsemblFungi"/>
</dbReference>
<dbReference type="GO" id="GO:1990571">
    <property type="term" value="P:meiotic centromere clustering"/>
    <property type="evidence" value="ECO:0007669"/>
    <property type="project" value="EnsemblFungi"/>
</dbReference>
<feature type="compositionally biased region" description="Polar residues" evidence="5">
    <location>
        <begin position="743"/>
        <end position="781"/>
    </location>
</feature>
<dbReference type="GO" id="GO:0051417">
    <property type="term" value="P:microtubule nucleation by spindle pole body"/>
    <property type="evidence" value="ECO:0007669"/>
    <property type="project" value="EnsemblFungi"/>
</dbReference>
<dbReference type="Proteomes" id="UP000015464">
    <property type="component" value="Unassembled WGS sequence"/>
</dbReference>
<keyword evidence="3" id="KW-0206">Cytoskeleton</keyword>
<evidence type="ECO:0000256" key="3">
    <source>
        <dbReference type="ARBA" id="ARBA00023212"/>
    </source>
</evidence>
<dbReference type="PANTHER" id="PTHR12609">
    <property type="entry name" value="MICROTUBULE ASSOCIATED PROTEIN XMAP215"/>
    <property type="match status" value="1"/>
</dbReference>
<feature type="region of interest" description="Disordered" evidence="5">
    <location>
        <begin position="742"/>
        <end position="781"/>
    </location>
</feature>
<dbReference type="HOGENOM" id="CLU_008401_1_0_1"/>
<dbReference type="Gene3D" id="1.25.10.10">
    <property type="entry name" value="Leucine-rich Repeat Variant"/>
    <property type="match status" value="2"/>
</dbReference>
<evidence type="ECO:0000313" key="7">
    <source>
        <dbReference type="EMBL" id="EPY49739.1"/>
    </source>
</evidence>
<evidence type="ECO:0000256" key="4">
    <source>
        <dbReference type="SAM" id="Coils"/>
    </source>
</evidence>
<dbReference type="InterPro" id="IPR045110">
    <property type="entry name" value="XMAP215"/>
</dbReference>
<dbReference type="GO" id="GO:1904511">
    <property type="term" value="C:cytoplasmic microtubule plus-end"/>
    <property type="evidence" value="ECO:0007669"/>
    <property type="project" value="EnsemblFungi"/>
</dbReference>
<dbReference type="EMBL" id="KE546994">
    <property type="protein sequence ID" value="EPY49739.1"/>
    <property type="molecule type" value="Genomic_DNA"/>
</dbReference>
<dbReference type="GO" id="GO:0044732">
    <property type="term" value="C:mitotic spindle pole body"/>
    <property type="evidence" value="ECO:0007669"/>
    <property type="project" value="EnsemblFungi"/>
</dbReference>
<feature type="region of interest" description="Disordered" evidence="5">
    <location>
        <begin position="592"/>
        <end position="611"/>
    </location>
</feature>
<dbReference type="InterPro" id="IPR048491">
    <property type="entry name" value="XMAP215_CLASP_TOG"/>
</dbReference>
<gene>
    <name evidence="7" type="ORF">SPOG_03215</name>
</gene>
<dbReference type="GeneID" id="25037532"/>